<dbReference type="PANTHER" id="PTHR33540">
    <property type="entry name" value="TRNA THREONYLCARBAMOYLADENOSINE BIOSYNTHESIS PROTEIN TSAE"/>
    <property type="match status" value="1"/>
</dbReference>
<evidence type="ECO:0000256" key="3">
    <source>
        <dbReference type="ARBA" id="ARBA00019010"/>
    </source>
</evidence>
<comment type="caution">
    <text evidence="11">The sequence shown here is derived from an EMBL/GenBank/DDBJ whole genome shotgun (WGS) entry which is preliminary data.</text>
</comment>
<keyword evidence="4" id="KW-0963">Cytoplasm</keyword>
<keyword evidence="5" id="KW-0819">tRNA processing</keyword>
<evidence type="ECO:0000256" key="5">
    <source>
        <dbReference type="ARBA" id="ARBA00022694"/>
    </source>
</evidence>
<dbReference type="SUPFAM" id="SSF52540">
    <property type="entry name" value="P-loop containing nucleoside triphosphate hydrolases"/>
    <property type="match status" value="1"/>
</dbReference>
<evidence type="ECO:0000256" key="7">
    <source>
        <dbReference type="ARBA" id="ARBA00022741"/>
    </source>
</evidence>
<comment type="subcellular location">
    <subcellularLocation>
        <location evidence="1">Cytoplasm</location>
    </subcellularLocation>
</comment>
<keyword evidence="9" id="KW-0460">Magnesium</keyword>
<keyword evidence="12" id="KW-1185">Reference proteome</keyword>
<evidence type="ECO:0000256" key="6">
    <source>
        <dbReference type="ARBA" id="ARBA00022723"/>
    </source>
</evidence>
<keyword evidence="8" id="KW-0067">ATP-binding</keyword>
<keyword evidence="7" id="KW-0547">Nucleotide-binding</keyword>
<dbReference type="InterPro" id="IPR003442">
    <property type="entry name" value="T6A_TsaE"/>
</dbReference>
<accession>A0A846N638</accession>
<dbReference type="PANTHER" id="PTHR33540:SF2">
    <property type="entry name" value="TRNA THREONYLCARBAMOYLADENOSINE BIOSYNTHESIS PROTEIN TSAE"/>
    <property type="match status" value="1"/>
</dbReference>
<keyword evidence="6" id="KW-0479">Metal-binding</keyword>
<dbReference type="Pfam" id="PF02367">
    <property type="entry name" value="TsaE"/>
    <property type="match status" value="1"/>
</dbReference>
<evidence type="ECO:0000256" key="9">
    <source>
        <dbReference type="ARBA" id="ARBA00022842"/>
    </source>
</evidence>
<protein>
    <recommendedName>
        <fullName evidence="3">tRNA threonylcarbamoyladenosine biosynthesis protein TsaE</fullName>
    </recommendedName>
    <alternativeName>
        <fullName evidence="10">t(6)A37 threonylcarbamoyladenosine biosynthesis protein TsaE</fullName>
    </alternativeName>
</protein>
<dbReference type="EMBL" id="JAASRM010000001">
    <property type="protein sequence ID" value="NIK90487.1"/>
    <property type="molecule type" value="Genomic_DNA"/>
</dbReference>
<organism evidence="11 12">
    <name type="scientific">Rhizomicrobium palustre</name>
    <dbReference type="NCBI Taxonomy" id="189966"/>
    <lineage>
        <taxon>Bacteria</taxon>
        <taxon>Pseudomonadati</taxon>
        <taxon>Pseudomonadota</taxon>
        <taxon>Alphaproteobacteria</taxon>
        <taxon>Micropepsales</taxon>
        <taxon>Micropepsaceae</taxon>
        <taxon>Rhizomicrobium</taxon>
    </lineage>
</organism>
<dbReference type="GO" id="GO:0005737">
    <property type="term" value="C:cytoplasm"/>
    <property type="evidence" value="ECO:0007669"/>
    <property type="project" value="UniProtKB-SubCell"/>
</dbReference>
<dbReference type="NCBIfam" id="TIGR00150">
    <property type="entry name" value="T6A_YjeE"/>
    <property type="match status" value="1"/>
</dbReference>
<evidence type="ECO:0000313" key="11">
    <source>
        <dbReference type="EMBL" id="NIK90487.1"/>
    </source>
</evidence>
<evidence type="ECO:0000256" key="2">
    <source>
        <dbReference type="ARBA" id="ARBA00007599"/>
    </source>
</evidence>
<reference evidence="11 12" key="1">
    <citation type="submission" date="2020-03" db="EMBL/GenBank/DDBJ databases">
        <title>Genomic Encyclopedia of Type Strains, Phase IV (KMG-IV): sequencing the most valuable type-strain genomes for metagenomic binning, comparative biology and taxonomic classification.</title>
        <authorList>
            <person name="Goeker M."/>
        </authorList>
    </citation>
    <scope>NUCLEOTIDE SEQUENCE [LARGE SCALE GENOMIC DNA]</scope>
    <source>
        <strain evidence="11 12">DSM 19867</strain>
    </source>
</reference>
<evidence type="ECO:0000256" key="1">
    <source>
        <dbReference type="ARBA" id="ARBA00004496"/>
    </source>
</evidence>
<dbReference type="RefSeq" id="WP_167085091.1">
    <property type="nucleotide sequence ID" value="NZ_BAAADC010000001.1"/>
</dbReference>
<dbReference type="GO" id="GO:0005524">
    <property type="term" value="F:ATP binding"/>
    <property type="evidence" value="ECO:0007669"/>
    <property type="project" value="UniProtKB-KW"/>
</dbReference>
<dbReference type="InterPro" id="IPR027417">
    <property type="entry name" value="P-loop_NTPase"/>
</dbReference>
<dbReference type="GO" id="GO:0002949">
    <property type="term" value="P:tRNA threonylcarbamoyladenosine modification"/>
    <property type="evidence" value="ECO:0007669"/>
    <property type="project" value="InterPro"/>
</dbReference>
<dbReference type="Proteomes" id="UP000570514">
    <property type="component" value="Unassembled WGS sequence"/>
</dbReference>
<evidence type="ECO:0000256" key="8">
    <source>
        <dbReference type="ARBA" id="ARBA00022840"/>
    </source>
</evidence>
<gene>
    <name evidence="11" type="ORF">FHS83_003805</name>
</gene>
<name>A0A846N638_9PROT</name>
<comment type="similarity">
    <text evidence="2">Belongs to the TsaE family.</text>
</comment>
<evidence type="ECO:0000313" key="12">
    <source>
        <dbReference type="Proteomes" id="UP000570514"/>
    </source>
</evidence>
<proteinExistence type="inferred from homology"/>
<evidence type="ECO:0000256" key="4">
    <source>
        <dbReference type="ARBA" id="ARBA00022490"/>
    </source>
</evidence>
<dbReference type="Gene3D" id="3.40.50.300">
    <property type="entry name" value="P-loop containing nucleotide triphosphate hydrolases"/>
    <property type="match status" value="1"/>
</dbReference>
<evidence type="ECO:0000256" key="10">
    <source>
        <dbReference type="ARBA" id="ARBA00032441"/>
    </source>
</evidence>
<dbReference type="GO" id="GO:0046872">
    <property type="term" value="F:metal ion binding"/>
    <property type="evidence" value="ECO:0007669"/>
    <property type="project" value="UniProtKB-KW"/>
</dbReference>
<sequence>MKDDSERFRHSIALESLEDTAHLGALIARALKKGNTLALRGDLGAGKTALARSILQALGVTGPIASPTFTLVQAYETARLPIRHFDLYRIEDPSELEELGLDEALSEGAALIEWPDRAEMPEDAINLTLTITGAQSRQAEIDAPAAWAAIFAGKDF</sequence>
<dbReference type="AlphaFoldDB" id="A0A846N638"/>